<feature type="short sequence motif" description="Important for interaction with partner proteins" evidence="3">
    <location>
        <begin position="155"/>
        <end position="160"/>
    </location>
</feature>
<organism evidence="6 7">
    <name type="scientific">Candidatus Liberibacter americanus str. Sao Paulo</name>
    <dbReference type="NCBI Taxonomy" id="1261131"/>
    <lineage>
        <taxon>Bacteria</taxon>
        <taxon>Pseudomonadati</taxon>
        <taxon>Pseudomonadota</taxon>
        <taxon>Alphaproteobacteria</taxon>
        <taxon>Hyphomicrobiales</taxon>
        <taxon>Rhizobiaceae</taxon>
        <taxon>Liberibacter</taxon>
    </lineage>
</organism>
<dbReference type="EMBL" id="CP006604">
    <property type="protein sequence ID" value="AHA27786.1"/>
    <property type="molecule type" value="Genomic_DNA"/>
</dbReference>
<name>U6B7F1_9HYPH</name>
<dbReference type="GO" id="GO:0006260">
    <property type="term" value="P:DNA replication"/>
    <property type="evidence" value="ECO:0007669"/>
    <property type="project" value="UniProtKB-UniRule"/>
</dbReference>
<accession>U6B7F1</accession>
<dbReference type="KEGG" id="lar:lam_423"/>
<dbReference type="Gene3D" id="2.40.50.140">
    <property type="entry name" value="Nucleic acid-binding proteins"/>
    <property type="match status" value="1"/>
</dbReference>
<evidence type="ECO:0000256" key="4">
    <source>
        <dbReference type="PIRNR" id="PIRNR002070"/>
    </source>
</evidence>
<evidence type="ECO:0000256" key="2">
    <source>
        <dbReference type="ARBA" id="ARBA00023172"/>
    </source>
</evidence>
<dbReference type="PIRSF" id="PIRSF002070">
    <property type="entry name" value="SSB"/>
    <property type="match status" value="1"/>
</dbReference>
<feature type="compositionally biased region" description="Basic and acidic residues" evidence="5">
    <location>
        <begin position="118"/>
        <end position="128"/>
    </location>
</feature>
<dbReference type="AlphaFoldDB" id="U6B7F1"/>
<keyword evidence="3" id="KW-0227">DNA damage</keyword>
<dbReference type="GO" id="GO:0006310">
    <property type="term" value="P:DNA recombination"/>
    <property type="evidence" value="ECO:0007669"/>
    <property type="project" value="UniProtKB-UniRule"/>
</dbReference>
<dbReference type="HOGENOM" id="CLU_078758_0_2_5"/>
<keyword evidence="2 3" id="KW-0233">DNA recombination</keyword>
<comment type="function">
    <text evidence="3">Plays an important role in DNA replication, recombination and repair. Binds to ssDNA and to an array of partner proteins to recruit them to their sites of action during DNA metabolism.</text>
</comment>
<feature type="DNA-binding region" evidence="3">
    <location>
        <begin position="59"/>
        <end position="65"/>
    </location>
</feature>
<dbReference type="PANTHER" id="PTHR10302:SF27">
    <property type="entry name" value="SINGLE-STRANDED DNA-BINDING PROTEIN"/>
    <property type="match status" value="1"/>
</dbReference>
<dbReference type="InterPro" id="IPR000424">
    <property type="entry name" value="Primosome_PriB/ssb"/>
</dbReference>
<dbReference type="Pfam" id="PF00436">
    <property type="entry name" value="SSB"/>
    <property type="match status" value="1"/>
</dbReference>
<dbReference type="HAMAP" id="MF_00984">
    <property type="entry name" value="SSB"/>
    <property type="match status" value="1"/>
</dbReference>
<dbReference type="GO" id="GO:0009295">
    <property type="term" value="C:nucleoid"/>
    <property type="evidence" value="ECO:0007669"/>
    <property type="project" value="TreeGrafter"/>
</dbReference>
<dbReference type="GO" id="GO:0003697">
    <property type="term" value="F:single-stranded DNA binding"/>
    <property type="evidence" value="ECO:0007669"/>
    <property type="project" value="UniProtKB-UniRule"/>
</dbReference>
<dbReference type="GO" id="GO:0006281">
    <property type="term" value="P:DNA repair"/>
    <property type="evidence" value="ECO:0007669"/>
    <property type="project" value="UniProtKB-UniRule"/>
</dbReference>
<protein>
    <recommendedName>
        <fullName evidence="3 4">Single-stranded DNA-binding protein</fullName>
        <shortName evidence="3">SSB</shortName>
    </recommendedName>
</protein>
<gene>
    <name evidence="6" type="primary">ssb</name>
    <name evidence="6" type="ORF">lam_423</name>
</gene>
<dbReference type="InterPro" id="IPR012340">
    <property type="entry name" value="NA-bd_OB-fold"/>
</dbReference>
<reference evidence="6 7" key="1">
    <citation type="journal article" date="2014" name="Mol. Plant Microbe Interact.">
        <title>The complete genome sequence of Candidatus Liberibacter americanus, associated with citrus Huanglongbing.</title>
        <authorList>
            <person name="Wulff N.A."/>
            <person name="Zhang S."/>
            <person name="Setubal J.C."/>
            <person name="Almeida N.F."/>
            <person name="Martins E.C."/>
            <person name="Harakava R."/>
            <person name="Kumar D."/>
            <person name="Rangel L.T."/>
            <person name="Foissac X."/>
            <person name="Bove J."/>
            <person name="Gabriel D.W."/>
        </authorList>
    </citation>
    <scope>NUCLEOTIDE SEQUENCE [LARGE SCALE GENOMIC DNA]</scope>
    <source>
        <strain evidence="6 7">Sao Paulo</strain>
    </source>
</reference>
<dbReference type="eggNOG" id="COG0629">
    <property type="taxonomic scope" value="Bacteria"/>
</dbReference>
<keyword evidence="7" id="KW-1185">Reference proteome</keyword>
<dbReference type="InterPro" id="IPR011344">
    <property type="entry name" value="ssDNA-bd"/>
</dbReference>
<dbReference type="CDD" id="cd04496">
    <property type="entry name" value="SSB_OBF"/>
    <property type="match status" value="1"/>
</dbReference>
<keyword evidence="1 3" id="KW-0238">DNA-binding</keyword>
<dbReference type="SUPFAM" id="SSF50249">
    <property type="entry name" value="Nucleic acid-binding proteins"/>
    <property type="match status" value="1"/>
</dbReference>
<proteinExistence type="inferred from homology"/>
<dbReference type="NCBIfam" id="TIGR00621">
    <property type="entry name" value="ssb"/>
    <property type="match status" value="1"/>
</dbReference>
<keyword evidence="3" id="KW-0235">DNA replication</keyword>
<evidence type="ECO:0000256" key="3">
    <source>
        <dbReference type="HAMAP-Rule" id="MF_00984"/>
    </source>
</evidence>
<evidence type="ECO:0000313" key="7">
    <source>
        <dbReference type="Proteomes" id="UP000017862"/>
    </source>
</evidence>
<dbReference type="PATRIC" id="fig|1261131.3.peg.406"/>
<sequence>MGCLEVSSSVNKVILVGNLGSDPEVRHTQDGRKIVNIRIATSDTWKDRNTSERREKTEWHSIVVFAEELCKIIEQYLRKGSKIYLEGSLQTRKWQDQSGNNRYTTEVIMRSMVMLGGRKDYPNEDKQSSENLNDNVFESRYSQNKDSSTLSEDLDDDIPF</sequence>
<evidence type="ECO:0000256" key="5">
    <source>
        <dbReference type="SAM" id="MobiDB-lite"/>
    </source>
</evidence>
<dbReference type="PROSITE" id="PS50935">
    <property type="entry name" value="SSB"/>
    <property type="match status" value="1"/>
</dbReference>
<dbReference type="STRING" id="1261131.lam_423"/>
<evidence type="ECO:0000313" key="6">
    <source>
        <dbReference type="EMBL" id="AHA27786.1"/>
    </source>
</evidence>
<keyword evidence="3" id="KW-0234">DNA repair</keyword>
<evidence type="ECO:0000256" key="1">
    <source>
        <dbReference type="ARBA" id="ARBA00023125"/>
    </source>
</evidence>
<dbReference type="PANTHER" id="PTHR10302">
    <property type="entry name" value="SINGLE-STRANDED DNA-BINDING PROTEIN"/>
    <property type="match status" value="1"/>
</dbReference>
<dbReference type="Proteomes" id="UP000017862">
    <property type="component" value="Chromosome"/>
</dbReference>
<feature type="compositionally biased region" description="Polar residues" evidence="5">
    <location>
        <begin position="129"/>
        <end position="145"/>
    </location>
</feature>
<feature type="region of interest" description="Disordered" evidence="5">
    <location>
        <begin position="118"/>
        <end position="160"/>
    </location>
</feature>
<comment type="subunit">
    <text evidence="3">Homotetramer.</text>
</comment>